<evidence type="ECO:0000313" key="4">
    <source>
        <dbReference type="EMBL" id="MCD9096491.1"/>
    </source>
</evidence>
<proteinExistence type="predicted"/>
<dbReference type="InterPro" id="IPR050712">
    <property type="entry name" value="NAD(P)H-dep_reductase"/>
</dbReference>
<keyword evidence="5" id="KW-1185">Reference proteome</keyword>
<feature type="domain" description="NADPH-dependent FMN reductase-like" evidence="3">
    <location>
        <begin position="3"/>
        <end position="150"/>
    </location>
</feature>
<dbReference type="EMBL" id="JAJQKU010000002">
    <property type="protein sequence ID" value="MCD9096491.1"/>
    <property type="molecule type" value="Genomic_DNA"/>
</dbReference>
<comment type="caution">
    <text evidence="4">The sequence shown here is derived from an EMBL/GenBank/DDBJ whole genome shotgun (WGS) entry which is preliminary data.</text>
</comment>
<dbReference type="PANTHER" id="PTHR30543">
    <property type="entry name" value="CHROMATE REDUCTASE"/>
    <property type="match status" value="1"/>
</dbReference>
<name>A0ABS8UCN6_9GAMM</name>
<dbReference type="Pfam" id="PF03358">
    <property type="entry name" value="FMN_red"/>
    <property type="match status" value="1"/>
</dbReference>
<sequence>MVRLLGISGSLRAASYNTGLLRAAQTFASDELTIDAATPHGIPLYDGDVEARDGIPAAVEALKAQILAADGLLLVTPEYNNGIPGVFKNAIDWLSRPGSGIPALFGDRHVAVIGASLGGFGTILSQTAWLPVLRTLGCRQWAGGRLLVSRAGQAFNEDGTLQDEKVRAQLGTFVQDFAAHIRETR</sequence>
<dbReference type="PANTHER" id="PTHR30543:SF21">
    <property type="entry name" value="NAD(P)H-DEPENDENT FMN REDUCTASE LOT6"/>
    <property type="match status" value="1"/>
</dbReference>
<dbReference type="RefSeq" id="WP_232135171.1">
    <property type="nucleotide sequence ID" value="NZ_CP089507.1"/>
</dbReference>
<keyword evidence="2" id="KW-0288">FMN</keyword>
<gene>
    <name evidence="4" type="ORF">LTT95_05995</name>
</gene>
<dbReference type="SUPFAM" id="SSF52218">
    <property type="entry name" value="Flavoproteins"/>
    <property type="match status" value="1"/>
</dbReference>
<protein>
    <submittedName>
        <fullName evidence="4">NAD(P)H-dependent oxidoreductase</fullName>
    </submittedName>
</protein>
<accession>A0ABS8UCN6</accession>
<dbReference type="Gene3D" id="3.40.50.360">
    <property type="match status" value="1"/>
</dbReference>
<evidence type="ECO:0000259" key="3">
    <source>
        <dbReference type="Pfam" id="PF03358"/>
    </source>
</evidence>
<keyword evidence="2" id="KW-0285">Flavoprotein</keyword>
<dbReference type="InterPro" id="IPR005025">
    <property type="entry name" value="FMN_Rdtase-like_dom"/>
</dbReference>
<dbReference type="Proteomes" id="UP001430360">
    <property type="component" value="Unassembled WGS sequence"/>
</dbReference>
<organism evidence="4 5">
    <name type="scientific">Luteimonas fraxinea</name>
    <dbReference type="NCBI Taxonomy" id="2901869"/>
    <lineage>
        <taxon>Bacteria</taxon>
        <taxon>Pseudomonadati</taxon>
        <taxon>Pseudomonadota</taxon>
        <taxon>Gammaproteobacteria</taxon>
        <taxon>Lysobacterales</taxon>
        <taxon>Lysobacteraceae</taxon>
        <taxon>Luteimonas</taxon>
    </lineage>
</organism>
<reference evidence="4" key="1">
    <citation type="submission" date="2021-12" db="EMBL/GenBank/DDBJ databases">
        <authorList>
            <person name="Ulrich A."/>
        </authorList>
    </citation>
    <scope>NUCLEOTIDE SEQUENCE</scope>
    <source>
        <strain evidence="4">A1P009</strain>
    </source>
</reference>
<evidence type="ECO:0000256" key="1">
    <source>
        <dbReference type="ARBA" id="ARBA00001917"/>
    </source>
</evidence>
<comment type="cofactor">
    <cofactor evidence="1">
        <name>FMN</name>
        <dbReference type="ChEBI" id="CHEBI:58210"/>
    </cofactor>
</comment>
<evidence type="ECO:0000313" key="5">
    <source>
        <dbReference type="Proteomes" id="UP001430360"/>
    </source>
</evidence>
<evidence type="ECO:0000256" key="2">
    <source>
        <dbReference type="ARBA" id="ARBA00022643"/>
    </source>
</evidence>
<dbReference type="InterPro" id="IPR029039">
    <property type="entry name" value="Flavoprotein-like_sf"/>
</dbReference>
<reference evidence="4" key="2">
    <citation type="journal article" date="2022" name="Syst. Appl. Microbiol.">
        <title>Physiological and genomic characterisation of Luteimonas fraxinea sp. nov., a bacterial species associated with trees tolerant to ash dieback.</title>
        <authorList>
            <person name="Ulrich K."/>
            <person name="Becker R."/>
            <person name="Behrendt U."/>
            <person name="Kube M."/>
            <person name="Schneck V."/>
            <person name="Ulrich A."/>
        </authorList>
    </citation>
    <scope>NUCLEOTIDE SEQUENCE</scope>
    <source>
        <strain evidence="4">A1P009</strain>
    </source>
</reference>